<dbReference type="AlphaFoldDB" id="A0A5C8NQ81"/>
<evidence type="ECO:0000256" key="1">
    <source>
        <dbReference type="SAM" id="MobiDB-lite"/>
    </source>
</evidence>
<feature type="region of interest" description="Disordered" evidence="1">
    <location>
        <begin position="1"/>
        <end position="24"/>
    </location>
</feature>
<reference evidence="2 3" key="1">
    <citation type="submission" date="2019-06" db="EMBL/GenBank/DDBJ databases">
        <title>Quisquiliibacterium sp. nov., isolated from a maize field.</title>
        <authorList>
            <person name="Lin S.-Y."/>
            <person name="Tsai C.-F."/>
            <person name="Young C.-C."/>
        </authorList>
    </citation>
    <scope>NUCLEOTIDE SEQUENCE [LARGE SCALE GENOMIC DNA]</scope>
    <source>
        <strain evidence="2 3">CC-CFT501</strain>
    </source>
</reference>
<organism evidence="2 3">
    <name type="scientific">Zeimonas arvi</name>
    <dbReference type="NCBI Taxonomy" id="2498847"/>
    <lineage>
        <taxon>Bacteria</taxon>
        <taxon>Pseudomonadati</taxon>
        <taxon>Pseudomonadota</taxon>
        <taxon>Betaproteobacteria</taxon>
        <taxon>Burkholderiales</taxon>
        <taxon>Burkholderiaceae</taxon>
        <taxon>Zeimonas</taxon>
    </lineage>
</organism>
<feature type="compositionally biased region" description="Polar residues" evidence="1">
    <location>
        <begin position="53"/>
        <end position="67"/>
    </location>
</feature>
<keyword evidence="3" id="KW-1185">Reference proteome</keyword>
<dbReference type="Gene3D" id="1.20.120.1490">
    <property type="match status" value="1"/>
</dbReference>
<evidence type="ECO:0000313" key="2">
    <source>
        <dbReference type="EMBL" id="TXL63889.1"/>
    </source>
</evidence>
<dbReference type="CDD" id="cd09916">
    <property type="entry name" value="CpxP_like"/>
    <property type="match status" value="1"/>
</dbReference>
<feature type="region of interest" description="Disordered" evidence="1">
    <location>
        <begin position="44"/>
        <end position="67"/>
    </location>
</feature>
<feature type="compositionally biased region" description="Basic and acidic residues" evidence="1">
    <location>
        <begin position="1"/>
        <end position="15"/>
    </location>
</feature>
<dbReference type="OrthoDB" id="9113476at2"/>
<dbReference type="EMBL" id="VDUY01000007">
    <property type="protein sequence ID" value="TXL63889.1"/>
    <property type="molecule type" value="Genomic_DNA"/>
</dbReference>
<dbReference type="InterPro" id="IPR012899">
    <property type="entry name" value="LTXXQ"/>
</dbReference>
<protein>
    <recommendedName>
        <fullName evidence="4">Periplasmic heavy metal sensor</fullName>
    </recommendedName>
</protein>
<dbReference type="Proteomes" id="UP000321548">
    <property type="component" value="Unassembled WGS sequence"/>
</dbReference>
<evidence type="ECO:0008006" key="4">
    <source>
        <dbReference type="Google" id="ProtNLM"/>
    </source>
</evidence>
<proteinExistence type="predicted"/>
<comment type="caution">
    <text evidence="2">The sequence shown here is derived from an EMBL/GenBank/DDBJ whole genome shotgun (WGS) entry which is preliminary data.</text>
</comment>
<gene>
    <name evidence="2" type="ORF">FHP08_16490</name>
</gene>
<dbReference type="Pfam" id="PF07813">
    <property type="entry name" value="LTXXQ"/>
    <property type="match status" value="1"/>
</dbReference>
<accession>A0A5C8NQ81</accession>
<dbReference type="GO" id="GO:0042597">
    <property type="term" value="C:periplasmic space"/>
    <property type="evidence" value="ECO:0007669"/>
    <property type="project" value="InterPro"/>
</dbReference>
<evidence type="ECO:0000313" key="3">
    <source>
        <dbReference type="Proteomes" id="UP000321548"/>
    </source>
</evidence>
<sequence length="249" mass="26738">MPDPRALRGRNEGADRGGINSPSREALSSGIAFYRLSSRLPGIDRKRIRQPSRGAQSSNGSRPLQTESEVVVKMTAGRSLVAALALGAGLASAQPGPGMVGGYGMGMGPGMMGGCGMSMGMSPGTMGGYGTGMGAGMMGGTAGGAWMPDLNESQRTELTKIQDESRKRHWELMGRMQDEMAKMRDAMWGAKRDRTAIVAALDRMHEIRKQGVAQMLDTTDRVEGLLTPEQREQFRRRNPMWMMNGGVGQ</sequence>
<name>A0A5C8NQ81_9BURK</name>